<proteinExistence type="predicted"/>
<dbReference type="EMBL" id="QDKK01000002">
    <property type="protein sequence ID" value="PWC25706.1"/>
    <property type="molecule type" value="Genomic_DNA"/>
</dbReference>
<dbReference type="Gene3D" id="3.30.2310.20">
    <property type="entry name" value="RelE-like"/>
    <property type="match status" value="1"/>
</dbReference>
<sequence>MNECCAVRNTRYNVSHGAGAGKLLIIGDKKGQWSITVTGNWRITFEFIDGNAYIVNYKDYH</sequence>
<gene>
    <name evidence="1" type="ORF">DDT54_03275</name>
    <name evidence="2" type="ORF">EH206_03905</name>
</gene>
<dbReference type="SUPFAM" id="SSF143011">
    <property type="entry name" value="RelE-like"/>
    <property type="match status" value="1"/>
</dbReference>
<dbReference type="InterPro" id="IPR007711">
    <property type="entry name" value="HigB-1"/>
</dbReference>
<keyword evidence="4" id="KW-1185">Reference proteome</keyword>
<evidence type="ECO:0000313" key="2">
    <source>
        <dbReference type="EMBL" id="QCR06813.1"/>
    </source>
</evidence>
<dbReference type="OrthoDB" id="9801102at2"/>
<dbReference type="Pfam" id="PF05015">
    <property type="entry name" value="HigB-like_toxin"/>
    <property type="match status" value="1"/>
</dbReference>
<evidence type="ECO:0000313" key="3">
    <source>
        <dbReference type="Proteomes" id="UP000295985"/>
    </source>
</evidence>
<dbReference type="Proteomes" id="UP000295985">
    <property type="component" value="Unassembled WGS sequence"/>
</dbReference>
<reference evidence="1 3" key="1">
    <citation type="submission" date="2018-04" db="EMBL/GenBank/DDBJ databases">
        <title>Brenneria corticis sp.nov.</title>
        <authorList>
            <person name="Li Y."/>
        </authorList>
    </citation>
    <scope>NUCLEOTIDE SEQUENCE [LARGE SCALE GENOMIC DNA]</scope>
    <source>
        <strain evidence="1 3">LMG 2694</strain>
    </source>
</reference>
<dbReference type="EMBL" id="CP034036">
    <property type="protein sequence ID" value="QCR06813.1"/>
    <property type="molecule type" value="Genomic_DNA"/>
</dbReference>
<dbReference type="InterPro" id="IPR035093">
    <property type="entry name" value="RelE/ParE_toxin_dom_sf"/>
</dbReference>
<evidence type="ECO:0000313" key="4">
    <source>
        <dbReference type="Proteomes" id="UP000303847"/>
    </source>
</evidence>
<dbReference type="Proteomes" id="UP000303847">
    <property type="component" value="Chromosome"/>
</dbReference>
<protein>
    <submittedName>
        <fullName evidence="1">Plasmid maintenance system killer protein</fullName>
    </submittedName>
</protein>
<name>A0A2U1UVJ4_9GAMM</name>
<evidence type="ECO:0000313" key="1">
    <source>
        <dbReference type="EMBL" id="PWC25706.1"/>
    </source>
</evidence>
<reference evidence="2 4" key="2">
    <citation type="submission" date="2018-11" db="EMBL/GenBank/DDBJ databases">
        <title>Genome sequences of Brenneria nigrifluens and Brenneria rubrifaciens.</title>
        <authorList>
            <person name="Poret-Peterson A.T."/>
            <person name="McClean A.E."/>
            <person name="Kluepfel D.A."/>
        </authorList>
    </citation>
    <scope>NUCLEOTIDE SEQUENCE [LARGE SCALE GENOMIC DNA]</scope>
    <source>
        <strain evidence="2 4">ATCC 13028</strain>
    </source>
</reference>
<dbReference type="AlphaFoldDB" id="A0A2U1UVJ4"/>
<accession>A0A2U1UVJ4</accession>
<organism evidence="1 3">
    <name type="scientific">Brenneria nigrifluens DSM 30175 = ATCC 13028</name>
    <dbReference type="NCBI Taxonomy" id="1121120"/>
    <lineage>
        <taxon>Bacteria</taxon>
        <taxon>Pseudomonadati</taxon>
        <taxon>Pseudomonadota</taxon>
        <taxon>Gammaproteobacteria</taxon>
        <taxon>Enterobacterales</taxon>
        <taxon>Pectobacteriaceae</taxon>
        <taxon>Brenneria</taxon>
    </lineage>
</organism>